<dbReference type="EMBL" id="BAABHD010000081">
    <property type="protein sequence ID" value="GAA4466387.1"/>
    <property type="molecule type" value="Genomic_DNA"/>
</dbReference>
<organism evidence="2 3">
    <name type="scientific">Nibrella saemangeumensis</name>
    <dbReference type="NCBI Taxonomy" id="1084526"/>
    <lineage>
        <taxon>Bacteria</taxon>
        <taxon>Pseudomonadati</taxon>
        <taxon>Bacteroidota</taxon>
        <taxon>Cytophagia</taxon>
        <taxon>Cytophagales</taxon>
        <taxon>Spirosomataceae</taxon>
        <taxon>Nibrella</taxon>
    </lineage>
</organism>
<sequence length="128" mass="14054">MCIMKKVSILFFVLLLGVAFTGFSQNSTSTDFYAGKWEITILGSPRGDVVFQTDLVRTDGKLTGKLVDKADPANGSLQILRVEESTTKLIIYFESSQGGEMAMDLAKVDNDTLKGMVFNFDATAKRVK</sequence>
<feature type="signal peptide" evidence="1">
    <location>
        <begin position="1"/>
        <end position="24"/>
    </location>
</feature>
<evidence type="ECO:0000256" key="1">
    <source>
        <dbReference type="SAM" id="SignalP"/>
    </source>
</evidence>
<name>A0ABP8NIH0_9BACT</name>
<evidence type="ECO:0000313" key="2">
    <source>
        <dbReference type="EMBL" id="GAA4466387.1"/>
    </source>
</evidence>
<protein>
    <submittedName>
        <fullName evidence="2">Uncharacterized protein</fullName>
    </submittedName>
</protein>
<feature type="chain" id="PRO_5047439247" evidence="1">
    <location>
        <begin position="25"/>
        <end position="128"/>
    </location>
</feature>
<accession>A0ABP8NIH0</accession>
<gene>
    <name evidence="2" type="ORF">GCM10023189_48360</name>
</gene>
<keyword evidence="1" id="KW-0732">Signal</keyword>
<comment type="caution">
    <text evidence="2">The sequence shown here is derived from an EMBL/GenBank/DDBJ whole genome shotgun (WGS) entry which is preliminary data.</text>
</comment>
<evidence type="ECO:0000313" key="3">
    <source>
        <dbReference type="Proteomes" id="UP001501175"/>
    </source>
</evidence>
<dbReference type="Proteomes" id="UP001501175">
    <property type="component" value="Unassembled WGS sequence"/>
</dbReference>
<keyword evidence="3" id="KW-1185">Reference proteome</keyword>
<reference evidence="3" key="1">
    <citation type="journal article" date="2019" name="Int. J. Syst. Evol. Microbiol.">
        <title>The Global Catalogue of Microorganisms (GCM) 10K type strain sequencing project: providing services to taxonomists for standard genome sequencing and annotation.</title>
        <authorList>
            <consortium name="The Broad Institute Genomics Platform"/>
            <consortium name="The Broad Institute Genome Sequencing Center for Infectious Disease"/>
            <person name="Wu L."/>
            <person name="Ma J."/>
        </authorList>
    </citation>
    <scope>NUCLEOTIDE SEQUENCE [LARGE SCALE GENOMIC DNA]</scope>
    <source>
        <strain evidence="3">JCM 17927</strain>
    </source>
</reference>
<proteinExistence type="predicted"/>